<keyword evidence="4" id="KW-1185">Reference proteome</keyword>
<dbReference type="PROSITE" id="PS51708">
    <property type="entry name" value="CHAD"/>
    <property type="match status" value="1"/>
</dbReference>
<dbReference type="Pfam" id="PF05235">
    <property type="entry name" value="CHAD"/>
    <property type="match status" value="1"/>
</dbReference>
<feature type="compositionally biased region" description="Basic and acidic residues" evidence="1">
    <location>
        <begin position="41"/>
        <end position="50"/>
    </location>
</feature>
<dbReference type="Proteomes" id="UP000305539">
    <property type="component" value="Unassembled WGS sequence"/>
</dbReference>
<name>A0A4U1IES9_9BURK</name>
<sequence length="566" mass="62022">MPRRGALMSRVVEISLDMPAMAACEWLQQAVEVAADQAGKDQAGKADKKPTARRAKQNPAAGGAGEALANALDRSGKFSSVSARTRLTIHPLALSRKLTEAGWRTMAEVSPGGRRMLVSRRETHAPAVTVREFFVDAPLEASAAIMQHLTVPSELREALDEEGAQVSLPAAVLEFHRTTWRWTSEDGHAVDVVLNDAFDATPEAMPHFCELLLSSSCPNADETLSDGEQPDPLARAVHALFAVAEALVAELPVFPVLSDALERTLRAPAAEEPVRAIPVDLLDLHTPHAALIAIGANIAQQWFGNERGVHETATIEFVHQMRVAQRRLRTAMRIFSGWTDADWTTRVAPGLKWLGDLLGEARDLDVFTDSTLPALAAADTDASAWSAVLASADARRLAARGRLQAAMRSRRYAQLSLAWLAWLASLPMRGAPEALADTILHAFVAKRVRKHFRRLADTAKLPELDAAARHRHRIEAKRLRYILEFFESIASGRTRRDVAKTLQRIQSVLGDGNDAVVALRLLEQLDITPYQRGFARGWSQAVGHWTAQEGERLLRTLEEPRIKGGA</sequence>
<organism evidence="3 4">
    <name type="scientific">Trinickia terrae</name>
    <dbReference type="NCBI Taxonomy" id="2571161"/>
    <lineage>
        <taxon>Bacteria</taxon>
        <taxon>Pseudomonadati</taxon>
        <taxon>Pseudomonadota</taxon>
        <taxon>Betaproteobacteria</taxon>
        <taxon>Burkholderiales</taxon>
        <taxon>Burkholderiaceae</taxon>
        <taxon>Trinickia</taxon>
    </lineage>
</organism>
<feature type="domain" description="CHAD" evidence="2">
    <location>
        <begin position="284"/>
        <end position="566"/>
    </location>
</feature>
<dbReference type="PANTHER" id="PTHR39339">
    <property type="entry name" value="SLR1444 PROTEIN"/>
    <property type="match status" value="1"/>
</dbReference>
<comment type="caution">
    <text evidence="3">The sequence shown here is derived from an EMBL/GenBank/DDBJ whole genome shotgun (WGS) entry which is preliminary data.</text>
</comment>
<dbReference type="InterPro" id="IPR007899">
    <property type="entry name" value="CHAD_dom"/>
</dbReference>
<reference evidence="3 4" key="1">
    <citation type="submission" date="2019-04" db="EMBL/GenBank/DDBJ databases">
        <title>Trinickia sp. 7GSK02, isolated from subtropical forest soil.</title>
        <authorList>
            <person name="Gao Z.-H."/>
            <person name="Qiu L.-H."/>
        </authorList>
    </citation>
    <scope>NUCLEOTIDE SEQUENCE [LARGE SCALE GENOMIC DNA]</scope>
    <source>
        <strain evidence="3 4">7GSK02</strain>
    </source>
</reference>
<evidence type="ECO:0000313" key="4">
    <source>
        <dbReference type="Proteomes" id="UP000305539"/>
    </source>
</evidence>
<dbReference type="PANTHER" id="PTHR39339:SF1">
    <property type="entry name" value="CHAD DOMAIN-CONTAINING PROTEIN"/>
    <property type="match status" value="1"/>
</dbReference>
<dbReference type="AlphaFoldDB" id="A0A4U1IES9"/>
<evidence type="ECO:0000313" key="3">
    <source>
        <dbReference type="EMBL" id="TKC92178.1"/>
    </source>
</evidence>
<protein>
    <submittedName>
        <fullName evidence="3">CHAD domain-containing protein</fullName>
    </submittedName>
</protein>
<dbReference type="OrthoDB" id="3034217at2"/>
<proteinExistence type="predicted"/>
<dbReference type="SMART" id="SM00880">
    <property type="entry name" value="CHAD"/>
    <property type="match status" value="1"/>
</dbReference>
<feature type="region of interest" description="Disordered" evidence="1">
    <location>
        <begin position="41"/>
        <end position="64"/>
    </location>
</feature>
<evidence type="ECO:0000256" key="1">
    <source>
        <dbReference type="SAM" id="MobiDB-lite"/>
    </source>
</evidence>
<dbReference type="EMBL" id="SWJE01000001">
    <property type="protein sequence ID" value="TKC92178.1"/>
    <property type="molecule type" value="Genomic_DNA"/>
</dbReference>
<dbReference type="InterPro" id="IPR038186">
    <property type="entry name" value="CHAD_dom_sf"/>
</dbReference>
<gene>
    <name evidence="3" type="ORF">FAZ69_00280</name>
</gene>
<evidence type="ECO:0000259" key="2">
    <source>
        <dbReference type="PROSITE" id="PS51708"/>
    </source>
</evidence>
<dbReference type="Gene3D" id="1.40.20.10">
    <property type="entry name" value="CHAD domain"/>
    <property type="match status" value="1"/>
</dbReference>
<accession>A0A4U1IES9</accession>